<keyword evidence="1" id="KW-0472">Membrane</keyword>
<gene>
    <name evidence="2" type="ORF">GCM10009118_03830</name>
</gene>
<comment type="caution">
    <text evidence="2">The sequence shown here is derived from an EMBL/GenBank/DDBJ whole genome shotgun (WGS) entry which is preliminary data.</text>
</comment>
<dbReference type="RefSeq" id="WP_343784550.1">
    <property type="nucleotide sequence ID" value="NZ_BAAAFH010000003.1"/>
</dbReference>
<dbReference type="EMBL" id="BAAAFH010000003">
    <property type="protein sequence ID" value="GAA0873975.1"/>
    <property type="molecule type" value="Genomic_DNA"/>
</dbReference>
<evidence type="ECO:0008006" key="4">
    <source>
        <dbReference type="Google" id="ProtNLM"/>
    </source>
</evidence>
<keyword evidence="1" id="KW-1133">Transmembrane helix</keyword>
<dbReference type="Pfam" id="PF11297">
    <property type="entry name" value="DUF3098"/>
    <property type="match status" value="1"/>
</dbReference>
<reference evidence="3" key="1">
    <citation type="journal article" date="2019" name="Int. J. Syst. Evol. Microbiol.">
        <title>The Global Catalogue of Microorganisms (GCM) 10K type strain sequencing project: providing services to taxonomists for standard genome sequencing and annotation.</title>
        <authorList>
            <consortium name="The Broad Institute Genomics Platform"/>
            <consortium name="The Broad Institute Genome Sequencing Center for Infectious Disease"/>
            <person name="Wu L."/>
            <person name="Ma J."/>
        </authorList>
    </citation>
    <scope>NUCLEOTIDE SEQUENCE [LARGE SCALE GENOMIC DNA]</scope>
    <source>
        <strain evidence="3">JCM 16083</strain>
    </source>
</reference>
<keyword evidence="1" id="KW-0812">Transmembrane</keyword>
<sequence length="80" mass="8981">MSNKPTIEFAFTKPNYIWLIIGLAVNILGFVLMIGGASEDFSQFNEDELFSPLRITLAPILVVVGYIIMLYAIMKSSHKK</sequence>
<dbReference type="InterPro" id="IPR021448">
    <property type="entry name" value="DUF3098"/>
</dbReference>
<dbReference type="Proteomes" id="UP001501126">
    <property type="component" value="Unassembled WGS sequence"/>
</dbReference>
<protein>
    <recommendedName>
        <fullName evidence="4">DUF3098 domain-containing protein</fullName>
    </recommendedName>
</protein>
<name>A0ABP3XZW2_9FLAO</name>
<organism evidence="2 3">
    <name type="scientific">Wandonia haliotis</name>
    <dbReference type="NCBI Taxonomy" id="574963"/>
    <lineage>
        <taxon>Bacteria</taxon>
        <taxon>Pseudomonadati</taxon>
        <taxon>Bacteroidota</taxon>
        <taxon>Flavobacteriia</taxon>
        <taxon>Flavobacteriales</taxon>
        <taxon>Crocinitomicaceae</taxon>
        <taxon>Wandonia</taxon>
    </lineage>
</organism>
<accession>A0ABP3XZW2</accession>
<evidence type="ECO:0000256" key="1">
    <source>
        <dbReference type="SAM" id="Phobius"/>
    </source>
</evidence>
<evidence type="ECO:0000313" key="3">
    <source>
        <dbReference type="Proteomes" id="UP001501126"/>
    </source>
</evidence>
<feature type="transmembrane region" description="Helical" evidence="1">
    <location>
        <begin position="55"/>
        <end position="74"/>
    </location>
</feature>
<evidence type="ECO:0000313" key="2">
    <source>
        <dbReference type="EMBL" id="GAA0873975.1"/>
    </source>
</evidence>
<feature type="transmembrane region" description="Helical" evidence="1">
    <location>
        <begin position="16"/>
        <end position="35"/>
    </location>
</feature>
<keyword evidence="3" id="KW-1185">Reference proteome</keyword>
<proteinExistence type="predicted"/>